<dbReference type="EMBL" id="LNQE01001504">
    <property type="protein sequence ID" value="KUG16277.1"/>
    <property type="molecule type" value="Genomic_DNA"/>
</dbReference>
<evidence type="ECO:0000313" key="1">
    <source>
        <dbReference type="EMBL" id="KUG16277.1"/>
    </source>
</evidence>
<sequence length="40" mass="4466">MRDGRWAAEQGQPTVSKDRQATFAIISARNLSVRYISITA</sequence>
<proteinExistence type="predicted"/>
<dbReference type="AlphaFoldDB" id="A0A0W8F5Z2"/>
<organism evidence="1">
    <name type="scientific">hydrocarbon metagenome</name>
    <dbReference type="NCBI Taxonomy" id="938273"/>
    <lineage>
        <taxon>unclassified sequences</taxon>
        <taxon>metagenomes</taxon>
        <taxon>ecological metagenomes</taxon>
    </lineage>
</organism>
<gene>
    <name evidence="1" type="ORF">ASZ90_014064</name>
</gene>
<accession>A0A0W8F5Z2</accession>
<reference evidence="1" key="1">
    <citation type="journal article" date="2015" name="Proc. Natl. Acad. Sci. U.S.A.">
        <title>Networks of energetic and metabolic interactions define dynamics in microbial communities.</title>
        <authorList>
            <person name="Embree M."/>
            <person name="Liu J.K."/>
            <person name="Al-Bassam M.M."/>
            <person name="Zengler K."/>
        </authorList>
    </citation>
    <scope>NUCLEOTIDE SEQUENCE</scope>
</reference>
<name>A0A0W8F5Z2_9ZZZZ</name>
<comment type="caution">
    <text evidence="1">The sequence shown here is derived from an EMBL/GenBank/DDBJ whole genome shotgun (WGS) entry which is preliminary data.</text>
</comment>
<protein>
    <submittedName>
        <fullName evidence="1">Uncharacterized protein</fullName>
    </submittedName>
</protein>